<evidence type="ECO:0000256" key="1">
    <source>
        <dbReference type="SAM" id="SignalP"/>
    </source>
</evidence>
<sequence>MKSVALVVFLANAASAVIREFEADFPQPEDLFLYTIERTRREVADSDFTHNARVDCVLACTAQHTMCFQEASSTTTTTPAPVITATTTALPTTVSTTLAPITVTPSALVSFPASTALNIPSGLQLNRLGWAGQPYRYEPLGLQRFPTGGYRFTHVLVAPGAPSALASNYAP</sequence>
<accession>A0AAN5CSW2</accession>
<keyword evidence="3" id="KW-1185">Reference proteome</keyword>
<dbReference type="Proteomes" id="UP001328107">
    <property type="component" value="Unassembled WGS sequence"/>
</dbReference>
<feature type="chain" id="PRO_5043005787" evidence="1">
    <location>
        <begin position="17"/>
        <end position="171"/>
    </location>
</feature>
<dbReference type="AlphaFoldDB" id="A0AAN5CSW2"/>
<dbReference type="EMBL" id="BTRK01000004">
    <property type="protein sequence ID" value="GMR49997.1"/>
    <property type="molecule type" value="Genomic_DNA"/>
</dbReference>
<name>A0AAN5CSW2_9BILA</name>
<proteinExistence type="predicted"/>
<keyword evidence="1" id="KW-0732">Signal</keyword>
<evidence type="ECO:0000313" key="2">
    <source>
        <dbReference type="EMBL" id="GMR49997.1"/>
    </source>
</evidence>
<comment type="caution">
    <text evidence="2">The sequence shown here is derived from an EMBL/GenBank/DDBJ whole genome shotgun (WGS) entry which is preliminary data.</text>
</comment>
<organism evidence="2 3">
    <name type="scientific">Pristionchus mayeri</name>
    <dbReference type="NCBI Taxonomy" id="1317129"/>
    <lineage>
        <taxon>Eukaryota</taxon>
        <taxon>Metazoa</taxon>
        <taxon>Ecdysozoa</taxon>
        <taxon>Nematoda</taxon>
        <taxon>Chromadorea</taxon>
        <taxon>Rhabditida</taxon>
        <taxon>Rhabditina</taxon>
        <taxon>Diplogasteromorpha</taxon>
        <taxon>Diplogasteroidea</taxon>
        <taxon>Neodiplogasteridae</taxon>
        <taxon>Pristionchus</taxon>
    </lineage>
</organism>
<protein>
    <submittedName>
        <fullName evidence="2">Uncharacterized protein</fullName>
    </submittedName>
</protein>
<evidence type="ECO:0000313" key="3">
    <source>
        <dbReference type="Proteomes" id="UP001328107"/>
    </source>
</evidence>
<reference evidence="3" key="1">
    <citation type="submission" date="2022-10" db="EMBL/GenBank/DDBJ databases">
        <title>Genome assembly of Pristionchus species.</title>
        <authorList>
            <person name="Yoshida K."/>
            <person name="Sommer R.J."/>
        </authorList>
    </citation>
    <scope>NUCLEOTIDE SEQUENCE [LARGE SCALE GENOMIC DNA]</scope>
    <source>
        <strain evidence="3">RS5460</strain>
    </source>
</reference>
<feature type="signal peptide" evidence="1">
    <location>
        <begin position="1"/>
        <end position="16"/>
    </location>
</feature>
<feature type="non-terminal residue" evidence="2">
    <location>
        <position position="171"/>
    </location>
</feature>
<gene>
    <name evidence="2" type="ORF">PMAYCL1PPCAC_20192</name>
</gene>